<reference evidence="4" key="1">
    <citation type="submission" date="2017-02" db="UniProtKB">
        <authorList>
            <consortium name="WormBaseParasite"/>
        </authorList>
    </citation>
    <scope>IDENTIFICATION</scope>
</reference>
<name>A0A0R3QCW8_9BILA</name>
<evidence type="ECO:0000313" key="2">
    <source>
        <dbReference type="EMBL" id="VDO14915.1"/>
    </source>
</evidence>
<dbReference type="AlphaFoldDB" id="A0A0R3QCW8"/>
<protein>
    <submittedName>
        <fullName evidence="4">Reverse transcriptase domain-containing protein</fullName>
    </submittedName>
</protein>
<dbReference type="Gene3D" id="3.10.10.10">
    <property type="entry name" value="HIV Type 1 Reverse Transcriptase, subunit A, domain 1"/>
    <property type="match status" value="1"/>
</dbReference>
<dbReference type="InterPro" id="IPR043128">
    <property type="entry name" value="Rev_trsase/Diguanyl_cyclase"/>
</dbReference>
<dbReference type="InterPro" id="IPR008042">
    <property type="entry name" value="Retrotrans_Pao"/>
</dbReference>
<dbReference type="WBParaSite" id="BTMF_0000419801-mRNA-1">
    <property type="protein sequence ID" value="BTMF_0000419801-mRNA-1"/>
    <property type="gene ID" value="BTMF_0000419801"/>
</dbReference>
<dbReference type="InterPro" id="IPR000477">
    <property type="entry name" value="RT_dom"/>
</dbReference>
<dbReference type="SUPFAM" id="SSF56672">
    <property type="entry name" value="DNA/RNA polymerases"/>
    <property type="match status" value="1"/>
</dbReference>
<evidence type="ECO:0000259" key="1">
    <source>
        <dbReference type="Pfam" id="PF00078"/>
    </source>
</evidence>
<gene>
    <name evidence="2" type="ORF">BTMF_LOCUS3500</name>
</gene>
<dbReference type="Gene3D" id="3.30.70.270">
    <property type="match status" value="1"/>
</dbReference>
<dbReference type="Pfam" id="PF00078">
    <property type="entry name" value="RVT_1"/>
    <property type="match status" value="1"/>
</dbReference>
<dbReference type="STRING" id="42155.A0A0R3QCW8"/>
<dbReference type="Proteomes" id="UP000280834">
    <property type="component" value="Unassembled WGS sequence"/>
</dbReference>
<keyword evidence="3" id="KW-1185">Reference proteome</keyword>
<feature type="domain" description="Reverse transcriptase" evidence="1">
    <location>
        <begin position="39"/>
        <end position="159"/>
    </location>
</feature>
<dbReference type="PANTHER" id="PTHR47331">
    <property type="entry name" value="PHD-TYPE DOMAIN-CONTAINING PROTEIN"/>
    <property type="match status" value="1"/>
</dbReference>
<reference evidence="2 3" key="2">
    <citation type="submission" date="2018-11" db="EMBL/GenBank/DDBJ databases">
        <authorList>
            <consortium name="Pathogen Informatics"/>
        </authorList>
    </citation>
    <scope>NUCLEOTIDE SEQUENCE [LARGE SCALE GENOMIC DNA]</scope>
</reference>
<dbReference type="InterPro" id="IPR043502">
    <property type="entry name" value="DNA/RNA_pol_sf"/>
</dbReference>
<evidence type="ECO:0000313" key="4">
    <source>
        <dbReference type="WBParaSite" id="BTMF_0000419801-mRNA-1"/>
    </source>
</evidence>
<organism evidence="4">
    <name type="scientific">Brugia timori</name>
    <dbReference type="NCBI Taxonomy" id="42155"/>
    <lineage>
        <taxon>Eukaryota</taxon>
        <taxon>Metazoa</taxon>
        <taxon>Ecdysozoa</taxon>
        <taxon>Nematoda</taxon>
        <taxon>Chromadorea</taxon>
        <taxon>Rhabditida</taxon>
        <taxon>Spirurina</taxon>
        <taxon>Spiruromorpha</taxon>
        <taxon>Filarioidea</taxon>
        <taxon>Onchocercidae</taxon>
        <taxon>Brugia</taxon>
    </lineage>
</organism>
<sequence>RVVFNGAAKAKSDTHTINDCLHKGLNLIPPIPIILLKFRLYEYALISDIKKAFHQIELHPDDRNVTKFFWIKDPHLPLKPPNLYEKRFCRVPFGLISSPFILNATLRFHFQKYAPHLEKLLIDSFYMDNFVTSTPTLDTASTLFTEINDLFNKVSMEMAQWGSNSPQIRQLFSSTQTLQKLTVKVLGILWDQHNDVLFLNPKVTTQTIYTKASFVSTFSKLYDPLGWFSPLLVPIKALLKSVWDLKLDWADTLPDDMHPIITHYIKQLILATEVYLPRKMFILPFHPENVQLHIFVDASKIAYSAIAYFRLLHPQYNKAEIKIVMTKARSSPKNASTIPRLELIAATIGARLIKFLKSHLDFDMPTYLWSDSKCVLTWILRRKILPTFVENRVQEIHSTPNVFYRYVPSEDNPADIGSRGSTFHDLHTSIWWSGPPWLAQPPHTWPDTDLHLKDHTDETPPLDLTEPVFYTLQDTLHTYAKVPSTPFYNRPLNDHAYARIQRKTKAKQKQQE</sequence>
<accession>A0A0R3QCW8</accession>
<dbReference type="Pfam" id="PF05380">
    <property type="entry name" value="Peptidase_A17"/>
    <property type="match status" value="1"/>
</dbReference>
<dbReference type="EMBL" id="UZAG01003179">
    <property type="protein sequence ID" value="VDO14915.1"/>
    <property type="molecule type" value="Genomic_DNA"/>
</dbReference>
<proteinExistence type="predicted"/>
<evidence type="ECO:0000313" key="3">
    <source>
        <dbReference type="Proteomes" id="UP000280834"/>
    </source>
</evidence>